<dbReference type="RefSeq" id="WP_209843635.1">
    <property type="nucleotide sequence ID" value="NZ_JAGGJP010000050.1"/>
</dbReference>
<evidence type="ECO:0000313" key="3">
    <source>
        <dbReference type="EMBL" id="MFC5568421.1"/>
    </source>
</evidence>
<name>A0ABW0SIE1_9RHOB</name>
<accession>A0ABW0SIE1</accession>
<evidence type="ECO:0000313" key="4">
    <source>
        <dbReference type="Proteomes" id="UP001596056"/>
    </source>
</evidence>
<gene>
    <name evidence="3" type="ORF">ACFPOC_18725</name>
</gene>
<reference evidence="4" key="1">
    <citation type="journal article" date="2019" name="Int. J. Syst. Evol. Microbiol.">
        <title>The Global Catalogue of Microorganisms (GCM) 10K type strain sequencing project: providing services to taxonomists for standard genome sequencing and annotation.</title>
        <authorList>
            <consortium name="The Broad Institute Genomics Platform"/>
            <consortium name="The Broad Institute Genome Sequencing Center for Infectious Disease"/>
            <person name="Wu L."/>
            <person name="Ma J."/>
        </authorList>
    </citation>
    <scope>NUCLEOTIDE SEQUENCE [LARGE SCALE GENOMIC DNA]</scope>
    <source>
        <strain evidence="4">KACC 11588</strain>
    </source>
</reference>
<dbReference type="EMBL" id="JBHSNA010000053">
    <property type="protein sequence ID" value="MFC5568421.1"/>
    <property type="molecule type" value="Genomic_DNA"/>
</dbReference>
<dbReference type="InterPro" id="IPR013424">
    <property type="entry name" value="Ice-binding_C"/>
</dbReference>
<keyword evidence="1" id="KW-0472">Membrane</keyword>
<keyword evidence="4" id="KW-1185">Reference proteome</keyword>
<feature type="transmembrane region" description="Helical" evidence="1">
    <location>
        <begin position="158"/>
        <end position="181"/>
    </location>
</feature>
<organism evidence="3 4">
    <name type="scientific">Rubellimicrobium aerolatum</name>
    <dbReference type="NCBI Taxonomy" id="490979"/>
    <lineage>
        <taxon>Bacteria</taxon>
        <taxon>Pseudomonadati</taxon>
        <taxon>Pseudomonadota</taxon>
        <taxon>Alphaproteobacteria</taxon>
        <taxon>Rhodobacterales</taxon>
        <taxon>Roseobacteraceae</taxon>
        <taxon>Rubellimicrobium</taxon>
    </lineage>
</organism>
<protein>
    <submittedName>
        <fullName evidence="3">VPLPA-CTERM sorting domain-containing protein</fullName>
    </submittedName>
</protein>
<dbReference type="Proteomes" id="UP001596056">
    <property type="component" value="Unassembled WGS sequence"/>
</dbReference>
<feature type="signal peptide" evidence="2">
    <location>
        <begin position="1"/>
        <end position="22"/>
    </location>
</feature>
<dbReference type="InterPro" id="IPR022472">
    <property type="entry name" value="VPLPA-CTERM"/>
</dbReference>
<keyword evidence="1" id="KW-0812">Transmembrane</keyword>
<dbReference type="NCBIfam" id="TIGR02595">
    <property type="entry name" value="PEP_CTERM"/>
    <property type="match status" value="1"/>
</dbReference>
<keyword evidence="2" id="KW-0732">Signal</keyword>
<keyword evidence="1" id="KW-1133">Transmembrane helix</keyword>
<feature type="chain" id="PRO_5046203229" evidence="2">
    <location>
        <begin position="23"/>
        <end position="188"/>
    </location>
</feature>
<evidence type="ECO:0000256" key="2">
    <source>
        <dbReference type="SAM" id="SignalP"/>
    </source>
</evidence>
<dbReference type="NCBIfam" id="TIGR03370">
    <property type="entry name" value="VPLPA-CTERM"/>
    <property type="match status" value="1"/>
</dbReference>
<proteinExistence type="predicted"/>
<sequence>MKTLRAASLAIAFALAPLAASALTLSPSNSITADQTVEMSTPQAWHWDANFDNGEGPSTYLFHFHNASTKTGSLDFVFNVRQLSAYFTDGVRITFGDLVWDIEQAVWQQGGRTDQSNFLVFAPGETKTLTIDFGKVVKGAVLNATANINFDSLSPSSYAAPVPVPAAGIMLMTSLAGLGALRRRRKAA</sequence>
<evidence type="ECO:0000256" key="1">
    <source>
        <dbReference type="SAM" id="Phobius"/>
    </source>
</evidence>
<comment type="caution">
    <text evidence="3">The sequence shown here is derived from an EMBL/GenBank/DDBJ whole genome shotgun (WGS) entry which is preliminary data.</text>
</comment>